<dbReference type="PANTHER" id="PTHR10151">
    <property type="entry name" value="ECTONUCLEOTIDE PYROPHOSPHATASE/PHOSPHODIESTERASE"/>
    <property type="match status" value="1"/>
</dbReference>
<evidence type="ECO:0000313" key="4">
    <source>
        <dbReference type="Proteomes" id="UP001229955"/>
    </source>
</evidence>
<dbReference type="EMBL" id="CP130613">
    <property type="protein sequence ID" value="WKW14794.1"/>
    <property type="molecule type" value="Genomic_DNA"/>
</dbReference>
<sequence length="328" mass="35476">MRALLVALLLSVVALPAAAQRSGARKAVFIILDGIPADVIERVETPALDAIAAAGGYARAWVGGELGGPTQTPTISAPGYMSLITGTWANKHNVWNNSRQNPNYAYWNLFRIVETVEPARRTALFSTWTDNRTVLIGIGKPQAGAFQLDHVADGYELDTIAYPHDRRSQYIRAIDARVTDETAAHIAGVGPDLSWVYLQYTDDAAHANGDREASDAAVREADAHVGRIWAAVQRRQALGEQWMIVVTTDHGRDAATGKGHGGQSERERRTWIVTNQPELTERFTSGAAAVVDIAPSILQFMGVAVPADVAARMDGVSFLASLLRTPEE</sequence>
<dbReference type="Gene3D" id="3.40.720.10">
    <property type="entry name" value="Alkaline Phosphatase, subunit A"/>
    <property type="match status" value="1"/>
</dbReference>
<protein>
    <submittedName>
        <fullName evidence="3">Alkaline phosphatase family protein</fullName>
    </submittedName>
</protein>
<dbReference type="KEGG" id="pspc:Strain318_001152"/>
<reference evidence="3" key="1">
    <citation type="submission" date="2023-07" db="EMBL/GenBank/DDBJ databases">
        <authorList>
            <person name="Haufschild T."/>
            <person name="Kallscheuer N."/>
            <person name="Hammer J."/>
            <person name="Kohn T."/>
            <person name="Kabuu M."/>
            <person name="Jogler M."/>
            <person name="Wohfarth N."/>
            <person name="Heuer A."/>
            <person name="Rohde M."/>
            <person name="van Teeseling M.C.F."/>
            <person name="Jogler C."/>
        </authorList>
    </citation>
    <scope>NUCLEOTIDE SEQUENCE</scope>
    <source>
        <strain evidence="2">Strain 138</strain>
        <strain evidence="3">Strain 318</strain>
    </source>
</reference>
<dbReference type="Pfam" id="PF01663">
    <property type="entry name" value="Phosphodiest"/>
    <property type="match status" value="1"/>
</dbReference>
<dbReference type="RefSeq" id="WP_367887569.1">
    <property type="nucleotide sequence ID" value="NZ_CP130612.1"/>
</dbReference>
<evidence type="ECO:0000313" key="3">
    <source>
        <dbReference type="EMBL" id="WKW14794.1"/>
    </source>
</evidence>
<organism evidence="3 4">
    <name type="scientific">Pseudogemmatithrix spongiicola</name>
    <dbReference type="NCBI Taxonomy" id="3062599"/>
    <lineage>
        <taxon>Bacteria</taxon>
        <taxon>Pseudomonadati</taxon>
        <taxon>Gemmatimonadota</taxon>
        <taxon>Gemmatimonadia</taxon>
        <taxon>Gemmatimonadales</taxon>
        <taxon>Gemmatimonadaceae</taxon>
        <taxon>Pseudogemmatithrix</taxon>
    </lineage>
</organism>
<name>A0AA49JZM3_9BACT</name>
<dbReference type="Proteomes" id="UP001229955">
    <property type="component" value="Chromosome"/>
</dbReference>
<dbReference type="InterPro" id="IPR002591">
    <property type="entry name" value="Phosphodiest/P_Trfase"/>
</dbReference>
<accession>A0AA49JTZ2</accession>
<proteinExistence type="predicted"/>
<keyword evidence="4" id="KW-1185">Reference proteome</keyword>
<dbReference type="EMBL" id="CP130612">
    <property type="protein sequence ID" value="WKW11884.1"/>
    <property type="molecule type" value="Genomic_DNA"/>
</dbReference>
<keyword evidence="1" id="KW-0732">Signal</keyword>
<feature type="signal peptide" evidence="1">
    <location>
        <begin position="1"/>
        <end position="19"/>
    </location>
</feature>
<dbReference type="SUPFAM" id="SSF53649">
    <property type="entry name" value="Alkaline phosphatase-like"/>
    <property type="match status" value="1"/>
</dbReference>
<dbReference type="PANTHER" id="PTHR10151:SF120">
    <property type="entry name" value="BIS(5'-ADENOSYL)-TRIPHOSPHATASE"/>
    <property type="match status" value="1"/>
</dbReference>
<accession>A0AA49JZM3</accession>
<dbReference type="AlphaFoldDB" id="A0AA49JZM3"/>
<evidence type="ECO:0000313" key="2">
    <source>
        <dbReference type="EMBL" id="WKW11884.1"/>
    </source>
</evidence>
<gene>
    <name evidence="2" type="ORF">Strain138_001152</name>
    <name evidence="3" type="ORF">Strain318_001152</name>
</gene>
<dbReference type="GO" id="GO:0016787">
    <property type="term" value="F:hydrolase activity"/>
    <property type="evidence" value="ECO:0007669"/>
    <property type="project" value="UniProtKB-ARBA"/>
</dbReference>
<evidence type="ECO:0000256" key="1">
    <source>
        <dbReference type="SAM" id="SignalP"/>
    </source>
</evidence>
<feature type="chain" id="PRO_5041448379" evidence="1">
    <location>
        <begin position="20"/>
        <end position="328"/>
    </location>
</feature>
<dbReference type="InterPro" id="IPR017850">
    <property type="entry name" value="Alkaline_phosphatase_core_sf"/>
</dbReference>